<evidence type="ECO:0000313" key="2">
    <source>
        <dbReference type="EMBL" id="KAK0718884.1"/>
    </source>
</evidence>
<gene>
    <name evidence="2" type="ORF">B0T21DRAFT_351666</name>
</gene>
<evidence type="ECO:0000256" key="1">
    <source>
        <dbReference type="SAM" id="MobiDB-lite"/>
    </source>
</evidence>
<evidence type="ECO:0000313" key="3">
    <source>
        <dbReference type="Proteomes" id="UP001172159"/>
    </source>
</evidence>
<dbReference type="EMBL" id="JAUKTV010000013">
    <property type="protein sequence ID" value="KAK0718884.1"/>
    <property type="molecule type" value="Genomic_DNA"/>
</dbReference>
<proteinExistence type="predicted"/>
<feature type="region of interest" description="Disordered" evidence="1">
    <location>
        <begin position="282"/>
        <end position="345"/>
    </location>
</feature>
<dbReference type="Proteomes" id="UP001172159">
    <property type="component" value="Unassembled WGS sequence"/>
</dbReference>
<feature type="compositionally biased region" description="Low complexity" evidence="1">
    <location>
        <begin position="174"/>
        <end position="189"/>
    </location>
</feature>
<feature type="compositionally biased region" description="Polar residues" evidence="1">
    <location>
        <begin position="294"/>
        <end position="315"/>
    </location>
</feature>
<accession>A0AA40AN47</accession>
<organism evidence="2 3">
    <name type="scientific">Apiosordaria backusii</name>
    <dbReference type="NCBI Taxonomy" id="314023"/>
    <lineage>
        <taxon>Eukaryota</taxon>
        <taxon>Fungi</taxon>
        <taxon>Dikarya</taxon>
        <taxon>Ascomycota</taxon>
        <taxon>Pezizomycotina</taxon>
        <taxon>Sordariomycetes</taxon>
        <taxon>Sordariomycetidae</taxon>
        <taxon>Sordariales</taxon>
        <taxon>Lasiosphaeriaceae</taxon>
        <taxon>Apiosordaria</taxon>
    </lineage>
</organism>
<keyword evidence="3" id="KW-1185">Reference proteome</keyword>
<feature type="region of interest" description="Disordered" evidence="1">
    <location>
        <begin position="173"/>
        <end position="254"/>
    </location>
</feature>
<sequence>MEPSANQTRTGKLRQLVSSVHRHVKTRSRSMLSPSETSTELKQSDLQRCIATVNSYANHLGELKGLWDQHNHLLSSQPESKQRIDLIIQKSQDDIEHCERILRRCSLAELDDDGETRMWRKLRWELIDRHKFEHHKAQAERNDNTITTHIFALHHLILDRAVSKLLNGVRTPSTNANGMTANNGNGLNGQPPASTGLTVPRLVVTRPGLPASPRPVRGTRTPPPPRPVLSGKGKQTAEQRQRPSSEPLRQQQTIMTGQACCNHKACHSQGNHDLAIEEEQAVPAQQPDNPAVDNMTTSTTDVAAEPTSTPQTGDQGETRLAGGPCCSKGENMGLGSNGTGVRLVH</sequence>
<feature type="compositionally biased region" description="Polar residues" evidence="1">
    <location>
        <begin position="244"/>
        <end position="254"/>
    </location>
</feature>
<dbReference type="AlphaFoldDB" id="A0AA40AN47"/>
<protein>
    <submittedName>
        <fullName evidence="2">Uncharacterized protein</fullName>
    </submittedName>
</protein>
<reference evidence="2" key="1">
    <citation type="submission" date="2023-06" db="EMBL/GenBank/DDBJ databases">
        <title>Genome-scale phylogeny and comparative genomics of the fungal order Sordariales.</title>
        <authorList>
            <consortium name="Lawrence Berkeley National Laboratory"/>
            <person name="Hensen N."/>
            <person name="Bonometti L."/>
            <person name="Westerberg I."/>
            <person name="Brannstrom I.O."/>
            <person name="Guillou S."/>
            <person name="Cros-Aarteil S."/>
            <person name="Calhoun S."/>
            <person name="Haridas S."/>
            <person name="Kuo A."/>
            <person name="Mondo S."/>
            <person name="Pangilinan J."/>
            <person name="Riley R."/>
            <person name="Labutti K."/>
            <person name="Andreopoulos B."/>
            <person name="Lipzen A."/>
            <person name="Chen C."/>
            <person name="Yanf M."/>
            <person name="Daum C."/>
            <person name="Ng V."/>
            <person name="Clum A."/>
            <person name="Steindorff A."/>
            <person name="Ohm R."/>
            <person name="Martin F."/>
            <person name="Silar P."/>
            <person name="Natvig D."/>
            <person name="Lalanne C."/>
            <person name="Gautier V."/>
            <person name="Ament-Velasquez S.L."/>
            <person name="Kruys A."/>
            <person name="Hutchinson M.I."/>
            <person name="Powell A.J."/>
            <person name="Barry K."/>
            <person name="Miller A.N."/>
            <person name="Grigoriev I.V."/>
            <person name="Debuchy R."/>
            <person name="Gladieux P."/>
            <person name="Thoren M.H."/>
            <person name="Johannesson H."/>
        </authorList>
    </citation>
    <scope>NUCLEOTIDE SEQUENCE</scope>
    <source>
        <strain evidence="2">CBS 540.89</strain>
    </source>
</reference>
<name>A0AA40AN47_9PEZI</name>
<comment type="caution">
    <text evidence="2">The sequence shown here is derived from an EMBL/GenBank/DDBJ whole genome shotgun (WGS) entry which is preliminary data.</text>
</comment>